<dbReference type="AlphaFoldDB" id="A0A8S1L489"/>
<evidence type="ECO:0000313" key="2">
    <source>
        <dbReference type="Proteomes" id="UP000688137"/>
    </source>
</evidence>
<proteinExistence type="predicted"/>
<organism evidence="1 2">
    <name type="scientific">Paramecium primaurelia</name>
    <dbReference type="NCBI Taxonomy" id="5886"/>
    <lineage>
        <taxon>Eukaryota</taxon>
        <taxon>Sar</taxon>
        <taxon>Alveolata</taxon>
        <taxon>Ciliophora</taxon>
        <taxon>Intramacronucleata</taxon>
        <taxon>Oligohymenophorea</taxon>
        <taxon>Peniculida</taxon>
        <taxon>Parameciidae</taxon>
        <taxon>Paramecium</taxon>
    </lineage>
</organism>
<comment type="caution">
    <text evidence="1">The sequence shown here is derived from an EMBL/GenBank/DDBJ whole genome shotgun (WGS) entry which is preliminary data.</text>
</comment>
<reference evidence="1" key="1">
    <citation type="submission" date="2021-01" db="EMBL/GenBank/DDBJ databases">
        <authorList>
            <consortium name="Genoscope - CEA"/>
            <person name="William W."/>
        </authorList>
    </citation>
    <scope>NUCLEOTIDE SEQUENCE</scope>
</reference>
<protein>
    <submittedName>
        <fullName evidence="1">Uncharacterized protein</fullName>
    </submittedName>
</protein>
<dbReference type="EMBL" id="CAJJDM010000032">
    <property type="protein sequence ID" value="CAD8062678.1"/>
    <property type="molecule type" value="Genomic_DNA"/>
</dbReference>
<gene>
    <name evidence="1" type="ORF">PPRIM_AZ9-3.1.T0330282</name>
</gene>
<dbReference type="OMA" id="INRVCKY"/>
<sequence>MYSGFNSKKLEQEYNSVVNKMTILLIDQLSLQLQLNQIINKQFFDKQFSKLLNQIKQLENQKSQSPKFSNLLQPLQFVIQNNVHQMIYNDEISNGKPKYIPPILEQDVQYSTQFTKLYSNIERQILYINQTKKQKHFSPNKINRVCKYLDQQKTKQMNCNIGEFYADFQNDSQIVGKNKLINQKFQSFDLNKIAQTSLSVDNSQHQEISRILNFNEQY</sequence>
<evidence type="ECO:0000313" key="1">
    <source>
        <dbReference type="EMBL" id="CAD8062678.1"/>
    </source>
</evidence>
<dbReference type="Proteomes" id="UP000688137">
    <property type="component" value="Unassembled WGS sequence"/>
</dbReference>
<accession>A0A8S1L489</accession>
<name>A0A8S1L489_PARPR</name>
<keyword evidence="2" id="KW-1185">Reference proteome</keyword>